<feature type="region of interest" description="Disordered" evidence="1">
    <location>
        <begin position="27"/>
        <end position="79"/>
    </location>
</feature>
<protein>
    <submittedName>
        <fullName evidence="2">Uncharacterized protein</fullName>
    </submittedName>
</protein>
<evidence type="ECO:0000313" key="3">
    <source>
        <dbReference type="Proteomes" id="UP001596203"/>
    </source>
</evidence>
<comment type="caution">
    <text evidence="2">The sequence shown here is derived from an EMBL/GenBank/DDBJ whole genome shotgun (WGS) entry which is preliminary data.</text>
</comment>
<gene>
    <name evidence="2" type="ORF">ACFP2T_22735</name>
</gene>
<accession>A0ABW1KF85</accession>
<dbReference type="EMBL" id="JBHSPR010000018">
    <property type="protein sequence ID" value="MFC6019013.1"/>
    <property type="molecule type" value="Genomic_DNA"/>
</dbReference>
<evidence type="ECO:0000313" key="2">
    <source>
        <dbReference type="EMBL" id="MFC6019013.1"/>
    </source>
</evidence>
<name>A0ABW1KF85_9ACTN</name>
<evidence type="ECO:0000256" key="1">
    <source>
        <dbReference type="SAM" id="MobiDB-lite"/>
    </source>
</evidence>
<organism evidence="2 3">
    <name type="scientific">Plantactinospora solaniradicis</name>
    <dbReference type="NCBI Taxonomy" id="1723736"/>
    <lineage>
        <taxon>Bacteria</taxon>
        <taxon>Bacillati</taxon>
        <taxon>Actinomycetota</taxon>
        <taxon>Actinomycetes</taxon>
        <taxon>Micromonosporales</taxon>
        <taxon>Micromonosporaceae</taxon>
        <taxon>Plantactinospora</taxon>
    </lineage>
</organism>
<reference evidence="3" key="1">
    <citation type="journal article" date="2019" name="Int. J. Syst. Evol. Microbiol.">
        <title>The Global Catalogue of Microorganisms (GCM) 10K type strain sequencing project: providing services to taxonomists for standard genome sequencing and annotation.</title>
        <authorList>
            <consortium name="The Broad Institute Genomics Platform"/>
            <consortium name="The Broad Institute Genome Sequencing Center for Infectious Disease"/>
            <person name="Wu L."/>
            <person name="Ma J."/>
        </authorList>
    </citation>
    <scope>NUCLEOTIDE SEQUENCE [LARGE SCALE GENOMIC DNA]</scope>
    <source>
        <strain evidence="3">ZS-35-S2</strain>
    </source>
</reference>
<dbReference type="Proteomes" id="UP001596203">
    <property type="component" value="Unassembled WGS sequence"/>
</dbReference>
<dbReference type="RefSeq" id="WP_377424778.1">
    <property type="nucleotide sequence ID" value="NZ_JBHSPR010000018.1"/>
</dbReference>
<keyword evidence="3" id="KW-1185">Reference proteome</keyword>
<proteinExistence type="predicted"/>
<sequence>MVPAPYRPPAPPSRIELTETERAEIRALTLDTPPPPPPRTRATNRRPAWNAPTHSHLANGRAGAPAPAQEHRTRPGARA</sequence>